<reference evidence="3" key="1">
    <citation type="submission" date="2017-02" db="EMBL/GenBank/DDBJ databases">
        <authorList>
            <person name="Varghese N."/>
            <person name="Submissions S."/>
        </authorList>
    </citation>
    <scope>NUCLEOTIDE SEQUENCE [LARGE SCALE GENOMIC DNA]</scope>
    <source>
        <strain evidence="3">ATCC BAA-73</strain>
    </source>
</reference>
<keyword evidence="1" id="KW-0479">Metal-binding</keyword>
<organism evidence="2 3">
    <name type="scientific">Selenihalanaerobacter shriftii</name>
    <dbReference type="NCBI Taxonomy" id="142842"/>
    <lineage>
        <taxon>Bacteria</taxon>
        <taxon>Bacillati</taxon>
        <taxon>Bacillota</taxon>
        <taxon>Clostridia</taxon>
        <taxon>Halanaerobiales</taxon>
        <taxon>Halobacteroidaceae</taxon>
        <taxon>Selenihalanaerobacter</taxon>
    </lineage>
</organism>
<dbReference type="STRING" id="142842.SAMN02745118_02614"/>
<evidence type="ECO:0000313" key="3">
    <source>
        <dbReference type="Proteomes" id="UP000190625"/>
    </source>
</evidence>
<keyword evidence="3" id="KW-1185">Reference proteome</keyword>
<keyword evidence="2" id="KW-0378">Hydrolase</keyword>
<dbReference type="AlphaFoldDB" id="A0A1T4QM84"/>
<evidence type="ECO:0000256" key="1">
    <source>
        <dbReference type="PIRSR" id="PIRSR602678-1"/>
    </source>
</evidence>
<feature type="binding site" evidence="1">
    <location>
        <position position="285"/>
    </location>
    <ligand>
        <name>a divalent metal cation</name>
        <dbReference type="ChEBI" id="CHEBI:60240"/>
        <label>1</label>
    </ligand>
</feature>
<sequence length="318" mass="35551">MKLKEIYELAIETGIKADLRGEDKVQEDLDRLKEKYNKMDEDEKEEFDTEKLENPYSDTRILYGDSDREVNKILVGVDIDVGEVLIADRLNEKGEGEKVDLVMAHHPEGKALAALYQVMHMQEDILHKHGVPINVAEGIMAERISEVERGIMPLNHNKARDAARIFDIPLMCVHTPADNLVTSFLQEKIDEKDPERVEDVVKLLKDIPEYKEAVGVKAGPKVVVGSEERRTGKVVVDMTGGTGGSKEAFENLSQAGVGTLVCMHIGEEHREKAEENHINVIIAGHIASDSIGMNLFLDKLQQNDIEVVPCSGLIRIER</sequence>
<evidence type="ECO:0000313" key="2">
    <source>
        <dbReference type="EMBL" id="SKA04747.1"/>
    </source>
</evidence>
<dbReference type="GO" id="GO:0016787">
    <property type="term" value="F:hydrolase activity"/>
    <property type="evidence" value="ECO:0007669"/>
    <property type="project" value="UniProtKB-KW"/>
</dbReference>
<dbReference type="Gene3D" id="3.40.1390.30">
    <property type="entry name" value="NIF3 (NGG1p interacting factor 3)-like"/>
    <property type="match status" value="2"/>
</dbReference>
<gene>
    <name evidence="2" type="ORF">SAMN02745118_02614</name>
</gene>
<dbReference type="RefSeq" id="WP_078811021.1">
    <property type="nucleotide sequence ID" value="NZ_FUWM01000029.1"/>
</dbReference>
<proteinExistence type="predicted"/>
<dbReference type="EMBL" id="FUWM01000029">
    <property type="protein sequence ID" value="SKA04747.1"/>
    <property type="molecule type" value="Genomic_DNA"/>
</dbReference>
<protein>
    <submittedName>
        <fullName evidence="2">Putative GTP cyclohydrolase 1 type 2, NIF3 family</fullName>
    </submittedName>
</protein>
<accession>A0A1T4QM84</accession>
<name>A0A1T4QM84_9FIRM</name>
<dbReference type="Proteomes" id="UP000190625">
    <property type="component" value="Unassembled WGS sequence"/>
</dbReference>
<dbReference type="InterPro" id="IPR036069">
    <property type="entry name" value="DUF34/NIF3_sf"/>
</dbReference>
<dbReference type="SUPFAM" id="SSF102705">
    <property type="entry name" value="NIF3 (NGG1p interacting factor 3)-like"/>
    <property type="match status" value="1"/>
</dbReference>
<dbReference type="OrthoDB" id="9798371at2"/>